<dbReference type="OrthoDB" id="366214at2759"/>
<organism evidence="5 6">
    <name type="scientific">Diacronema lutheri</name>
    <name type="common">Unicellular marine alga</name>
    <name type="synonym">Monochrysis lutheri</name>
    <dbReference type="NCBI Taxonomy" id="2081491"/>
    <lineage>
        <taxon>Eukaryota</taxon>
        <taxon>Haptista</taxon>
        <taxon>Haptophyta</taxon>
        <taxon>Pavlovophyceae</taxon>
        <taxon>Pavlovales</taxon>
        <taxon>Pavlovaceae</taxon>
        <taxon>Diacronema</taxon>
    </lineage>
</organism>
<feature type="domain" description="Small ribosomal subunit protein uS10" evidence="4">
    <location>
        <begin position="17"/>
        <end position="114"/>
    </location>
</feature>
<dbReference type="EMBL" id="JAGTXO010000001">
    <property type="protein sequence ID" value="KAG8471174.1"/>
    <property type="molecule type" value="Genomic_DNA"/>
</dbReference>
<protein>
    <recommendedName>
        <fullName evidence="4">Small ribosomal subunit protein uS10 domain-containing protein</fullName>
    </recommendedName>
</protein>
<dbReference type="PRINTS" id="PR00971">
    <property type="entry name" value="RIBOSOMALS10"/>
</dbReference>
<gene>
    <name evidence="5" type="ORF">KFE25_009595</name>
</gene>
<evidence type="ECO:0000256" key="1">
    <source>
        <dbReference type="ARBA" id="ARBA00007102"/>
    </source>
</evidence>
<keyword evidence="2" id="KW-0689">Ribosomal protein</keyword>
<dbReference type="GO" id="GO:0003735">
    <property type="term" value="F:structural constituent of ribosome"/>
    <property type="evidence" value="ECO:0007669"/>
    <property type="project" value="InterPro"/>
</dbReference>
<dbReference type="PANTHER" id="PTHR11700">
    <property type="entry name" value="30S RIBOSOMAL PROTEIN S10 FAMILY MEMBER"/>
    <property type="match status" value="1"/>
</dbReference>
<evidence type="ECO:0000256" key="3">
    <source>
        <dbReference type="ARBA" id="ARBA00023274"/>
    </source>
</evidence>
<evidence type="ECO:0000256" key="2">
    <source>
        <dbReference type="ARBA" id="ARBA00022980"/>
    </source>
</evidence>
<keyword evidence="3" id="KW-0687">Ribonucleoprotein</keyword>
<dbReference type="InterPro" id="IPR036838">
    <property type="entry name" value="Ribosomal_uS10_dom_sf"/>
</dbReference>
<dbReference type="SUPFAM" id="SSF54999">
    <property type="entry name" value="Ribosomal protein S10"/>
    <property type="match status" value="1"/>
</dbReference>
<comment type="caution">
    <text evidence="5">The sequence shown here is derived from an EMBL/GenBank/DDBJ whole genome shotgun (WGS) entry which is preliminary data.</text>
</comment>
<evidence type="ECO:0000313" key="6">
    <source>
        <dbReference type="Proteomes" id="UP000751190"/>
    </source>
</evidence>
<proteinExistence type="inferred from homology"/>
<dbReference type="Gene3D" id="3.30.70.600">
    <property type="entry name" value="Ribosomal protein S10 domain"/>
    <property type="match status" value="1"/>
</dbReference>
<reference evidence="5" key="1">
    <citation type="submission" date="2021-05" db="EMBL/GenBank/DDBJ databases">
        <title>The genome of the haptophyte Pavlova lutheri (Diacronema luteri, Pavlovales) - a model for lipid biosynthesis in eukaryotic algae.</title>
        <authorList>
            <person name="Hulatt C.J."/>
            <person name="Posewitz M.C."/>
        </authorList>
    </citation>
    <scope>NUCLEOTIDE SEQUENCE</scope>
    <source>
        <strain evidence="5">NIVA-4/92</strain>
    </source>
</reference>
<comment type="similarity">
    <text evidence="1">Belongs to the universal ribosomal protein uS10 family.</text>
</comment>
<dbReference type="AlphaFoldDB" id="A0A8J6CFX9"/>
<dbReference type="GO" id="GO:0005840">
    <property type="term" value="C:ribosome"/>
    <property type="evidence" value="ECO:0007669"/>
    <property type="project" value="UniProtKB-KW"/>
</dbReference>
<dbReference type="InterPro" id="IPR001848">
    <property type="entry name" value="Ribosomal_uS10"/>
</dbReference>
<name>A0A8J6CFX9_DIALT</name>
<dbReference type="InterPro" id="IPR027486">
    <property type="entry name" value="Ribosomal_uS10_dom"/>
</dbReference>
<dbReference type="GO" id="GO:0006412">
    <property type="term" value="P:translation"/>
    <property type="evidence" value="ECO:0007669"/>
    <property type="project" value="InterPro"/>
</dbReference>
<evidence type="ECO:0000259" key="4">
    <source>
        <dbReference type="SMART" id="SM01403"/>
    </source>
</evidence>
<accession>A0A8J6CFX9</accession>
<dbReference type="Pfam" id="PF00338">
    <property type="entry name" value="Ribosomal_S10"/>
    <property type="match status" value="1"/>
</dbReference>
<dbReference type="SMART" id="SM01403">
    <property type="entry name" value="Ribosomal_S10"/>
    <property type="match status" value="1"/>
</dbReference>
<evidence type="ECO:0000313" key="5">
    <source>
        <dbReference type="EMBL" id="KAG8471174.1"/>
    </source>
</evidence>
<sequence>MSGVLGAVLRRAKRVASIRVHAIHKHRADEVADAIREEAPKYGLLTKGIIRLPTHIRRYTVNRSVFVNKKSQESFEMRRHKRLIEVFALSESEPTGLLHALMERPPLGTYLSIDMHWEEPFELAHARR</sequence>
<keyword evidence="6" id="KW-1185">Reference proteome</keyword>
<dbReference type="GO" id="GO:1990904">
    <property type="term" value="C:ribonucleoprotein complex"/>
    <property type="evidence" value="ECO:0007669"/>
    <property type="project" value="UniProtKB-KW"/>
</dbReference>
<dbReference type="Proteomes" id="UP000751190">
    <property type="component" value="Unassembled WGS sequence"/>
</dbReference>
<dbReference type="HAMAP" id="MF_00508">
    <property type="entry name" value="Ribosomal_uS10"/>
    <property type="match status" value="1"/>
</dbReference>